<dbReference type="PANTHER" id="PTHR43434:SF1">
    <property type="entry name" value="PHOSPHOGLYCOLATE PHOSPHATASE"/>
    <property type="match status" value="1"/>
</dbReference>
<sequence length="204" mass="21081">MLPVWDMDGTLIDSARVVPAAFVRAVAALGGPPVHADDVVAAYWRGTPEVILGFLTGRDLSPAEHDVYYRELDGVPVSAYPGIADTLGVLRAQGVPFAVFTGASTRSARILLAAAGLTPDLIIGGDLVARPKPAPDGMLLAARRLGTTPQELILIGDSHLDLQSAKAAGSLSASAAWGHMYDPGAPADVTLRAPSELPAIIGCQ</sequence>
<dbReference type="InterPro" id="IPR023214">
    <property type="entry name" value="HAD_sf"/>
</dbReference>
<dbReference type="Pfam" id="PF00702">
    <property type="entry name" value="Hydrolase"/>
    <property type="match status" value="1"/>
</dbReference>
<protein>
    <submittedName>
        <fullName evidence="1">Phosphoglycolate phosphatase</fullName>
    </submittedName>
</protein>
<dbReference type="EMBL" id="AP023356">
    <property type="protein sequence ID" value="BCJ48068.1"/>
    <property type="molecule type" value="Genomic_DNA"/>
</dbReference>
<dbReference type="Gene3D" id="1.10.150.240">
    <property type="entry name" value="Putative phosphatase, domain 2"/>
    <property type="match status" value="1"/>
</dbReference>
<reference evidence="1 2" key="1">
    <citation type="submission" date="2020-08" db="EMBL/GenBank/DDBJ databases">
        <title>Whole genome shotgun sequence of Actinoplanes ianthinogenes NBRC 13996.</title>
        <authorList>
            <person name="Komaki H."/>
            <person name="Tamura T."/>
        </authorList>
    </citation>
    <scope>NUCLEOTIDE SEQUENCE [LARGE SCALE GENOMIC DNA]</scope>
    <source>
        <strain evidence="1 2">NBRC 13996</strain>
    </source>
</reference>
<name>A0ABM7M8V3_9ACTN</name>
<evidence type="ECO:0000313" key="2">
    <source>
        <dbReference type="Proteomes" id="UP000676967"/>
    </source>
</evidence>
<dbReference type="InterPro" id="IPR036412">
    <property type="entry name" value="HAD-like_sf"/>
</dbReference>
<dbReference type="Proteomes" id="UP000676967">
    <property type="component" value="Chromosome"/>
</dbReference>
<dbReference type="SFLD" id="SFLDG01129">
    <property type="entry name" value="C1.5:_HAD__Beta-PGM__Phosphata"/>
    <property type="match status" value="1"/>
</dbReference>
<proteinExistence type="predicted"/>
<dbReference type="NCBIfam" id="TIGR01509">
    <property type="entry name" value="HAD-SF-IA-v3"/>
    <property type="match status" value="1"/>
</dbReference>
<dbReference type="InterPro" id="IPR006439">
    <property type="entry name" value="HAD-SF_hydro_IA"/>
</dbReference>
<dbReference type="SUPFAM" id="SSF56784">
    <property type="entry name" value="HAD-like"/>
    <property type="match status" value="1"/>
</dbReference>
<accession>A0ABM7M8V3</accession>
<gene>
    <name evidence="1" type="primary">gph</name>
    <name evidence="1" type="ORF">Aiant_87250</name>
</gene>
<organism evidence="1 2">
    <name type="scientific">Actinoplanes ianthinogenes</name>
    <dbReference type="NCBI Taxonomy" id="122358"/>
    <lineage>
        <taxon>Bacteria</taxon>
        <taxon>Bacillati</taxon>
        <taxon>Actinomycetota</taxon>
        <taxon>Actinomycetes</taxon>
        <taxon>Micromonosporales</taxon>
        <taxon>Micromonosporaceae</taxon>
        <taxon>Actinoplanes</taxon>
    </lineage>
</organism>
<dbReference type="SFLD" id="SFLDS00003">
    <property type="entry name" value="Haloacid_Dehalogenase"/>
    <property type="match status" value="1"/>
</dbReference>
<evidence type="ECO:0000313" key="1">
    <source>
        <dbReference type="EMBL" id="BCJ48068.1"/>
    </source>
</evidence>
<dbReference type="InterPro" id="IPR050155">
    <property type="entry name" value="HAD-like_hydrolase_sf"/>
</dbReference>
<dbReference type="Gene3D" id="3.40.50.1000">
    <property type="entry name" value="HAD superfamily/HAD-like"/>
    <property type="match status" value="1"/>
</dbReference>
<dbReference type="InterPro" id="IPR023198">
    <property type="entry name" value="PGP-like_dom2"/>
</dbReference>
<dbReference type="NCBIfam" id="TIGR01549">
    <property type="entry name" value="HAD-SF-IA-v1"/>
    <property type="match status" value="1"/>
</dbReference>
<keyword evidence="2" id="KW-1185">Reference proteome</keyword>
<dbReference type="PANTHER" id="PTHR43434">
    <property type="entry name" value="PHOSPHOGLYCOLATE PHOSPHATASE"/>
    <property type="match status" value="1"/>
</dbReference>